<dbReference type="EMBL" id="CP002299">
    <property type="protein sequence ID" value="ADP79508.1"/>
    <property type="molecule type" value="Genomic_DNA"/>
</dbReference>
<sequence length="126" mass="13114">MADSRGPAADRSGFVYEAWVRLAAGADSRALGGAVTVALCGHWEHEGACTWPHNVRVGEHVDGMLAVRVVAVSAQAEQAVVMQLIDGALAVGRLAGPDGASQWSVIRAGSAELTADERALVARLNR</sequence>
<name>E3J681_PSEI1</name>
<gene>
    <name evidence="1" type="ordered locus">FraEuI1c_1444</name>
</gene>
<proteinExistence type="predicted"/>
<accession>E3J681</accession>
<dbReference type="Proteomes" id="UP000002484">
    <property type="component" value="Chromosome"/>
</dbReference>
<dbReference type="InParanoid" id="E3J681"/>
<protein>
    <submittedName>
        <fullName evidence="1">Uncharacterized protein</fullName>
    </submittedName>
</protein>
<keyword evidence="2" id="KW-1185">Reference proteome</keyword>
<organism evidence="1 2">
    <name type="scientific">Pseudofrankia inefficax (strain DSM 45817 / CECT 9037 / DDB 130130 / EuI1c)</name>
    <name type="common">Frankia inefficax</name>
    <dbReference type="NCBI Taxonomy" id="298654"/>
    <lineage>
        <taxon>Bacteria</taxon>
        <taxon>Bacillati</taxon>
        <taxon>Actinomycetota</taxon>
        <taxon>Actinomycetes</taxon>
        <taxon>Frankiales</taxon>
        <taxon>Frankiaceae</taxon>
        <taxon>Pseudofrankia</taxon>
    </lineage>
</organism>
<evidence type="ECO:0000313" key="1">
    <source>
        <dbReference type="EMBL" id="ADP79508.1"/>
    </source>
</evidence>
<evidence type="ECO:0000313" key="2">
    <source>
        <dbReference type="Proteomes" id="UP000002484"/>
    </source>
</evidence>
<reference evidence="1 2" key="1">
    <citation type="submission" date="2010-10" db="EMBL/GenBank/DDBJ databases">
        <title>Complete sequence of Frankia sp. EuI1c.</title>
        <authorList>
            <consortium name="US DOE Joint Genome Institute"/>
            <person name="Lucas S."/>
            <person name="Copeland A."/>
            <person name="Lapidus A."/>
            <person name="Cheng J.-F."/>
            <person name="Bruce D."/>
            <person name="Goodwin L."/>
            <person name="Pitluck S."/>
            <person name="Chertkov O."/>
            <person name="Detter J.C."/>
            <person name="Han C."/>
            <person name="Tapia R."/>
            <person name="Land M."/>
            <person name="Hauser L."/>
            <person name="Jeffries C."/>
            <person name="Kyrpides N."/>
            <person name="Ivanova N."/>
            <person name="Mikhailova N."/>
            <person name="Beauchemin N."/>
            <person name="Sen A."/>
            <person name="Sur S.A."/>
            <person name="Gtari M."/>
            <person name="Wall L."/>
            <person name="Tisa L."/>
            <person name="Woyke T."/>
        </authorList>
    </citation>
    <scope>NUCLEOTIDE SEQUENCE [LARGE SCALE GENOMIC DNA]</scope>
    <source>
        <strain evidence="2">DSM 45817 / CECT 9037 / EuI1c</strain>
    </source>
</reference>
<dbReference type="HOGENOM" id="CLU_158417_0_0_11"/>
<dbReference type="OrthoDB" id="3785690at2"/>
<dbReference type="KEGG" id="fri:FraEuI1c_1444"/>
<dbReference type="AlphaFoldDB" id="E3J681"/>
<dbReference type="RefSeq" id="WP_013422628.1">
    <property type="nucleotide sequence ID" value="NC_014666.1"/>
</dbReference>
<dbReference type="STRING" id="298654.FraEuI1c_1444"/>